<gene>
    <name evidence="7" type="ORF">AB0I59_32090</name>
</gene>
<dbReference type="PANTHER" id="PTHR30055">
    <property type="entry name" value="HTH-TYPE TRANSCRIPTIONAL REGULATOR RUTR"/>
    <property type="match status" value="1"/>
</dbReference>
<feature type="domain" description="HTH tetR-type" evidence="6">
    <location>
        <begin position="4"/>
        <end position="63"/>
    </location>
</feature>
<evidence type="ECO:0000313" key="8">
    <source>
        <dbReference type="Proteomes" id="UP001551675"/>
    </source>
</evidence>
<evidence type="ECO:0000256" key="5">
    <source>
        <dbReference type="SAM" id="MobiDB-lite"/>
    </source>
</evidence>
<dbReference type="InterPro" id="IPR001647">
    <property type="entry name" value="HTH_TetR"/>
</dbReference>
<dbReference type="EMBL" id="JBFALK010000021">
    <property type="protein sequence ID" value="MEV0973267.1"/>
    <property type="molecule type" value="Genomic_DNA"/>
</dbReference>
<dbReference type="RefSeq" id="WP_358138819.1">
    <property type="nucleotide sequence ID" value="NZ_JBFALK010000021.1"/>
</dbReference>
<dbReference type="PRINTS" id="PR00455">
    <property type="entry name" value="HTHTETR"/>
</dbReference>
<evidence type="ECO:0000259" key="6">
    <source>
        <dbReference type="PROSITE" id="PS50977"/>
    </source>
</evidence>
<evidence type="ECO:0000256" key="1">
    <source>
        <dbReference type="ARBA" id="ARBA00023015"/>
    </source>
</evidence>
<dbReference type="Gene3D" id="1.10.357.10">
    <property type="entry name" value="Tetracycline Repressor, domain 2"/>
    <property type="match status" value="1"/>
</dbReference>
<feature type="DNA-binding region" description="H-T-H motif" evidence="4">
    <location>
        <begin position="26"/>
        <end position="45"/>
    </location>
</feature>
<dbReference type="PROSITE" id="PS50977">
    <property type="entry name" value="HTH_TETR_2"/>
    <property type="match status" value="1"/>
</dbReference>
<feature type="region of interest" description="Disordered" evidence="5">
    <location>
        <begin position="188"/>
        <end position="237"/>
    </location>
</feature>
<protein>
    <submittedName>
        <fullName evidence="7">Helix-turn-helix domain-containing protein</fullName>
    </submittedName>
</protein>
<sequence length="237" mass="25410">MAPEDRRVALIAATIPLLREYGTAVSTRQIAEAAGVAEGTIFGVFPDKASLLRAALMSAFDPQPAVDALAAIGTQVELRARLREAVTTLRTGMSVNANLMAAPRELMADDAEFHERMMDGRRRMLAGLAALVEPDRDRLRRSPEATAQLLLMLIAVSVHRGFGQGGEFGDMDDEEIVSVLLDGLLMRPSPPLRQEAPLDAAPPPAGSAQAVPERDHSRRALPVRADAGHALSPHTQC</sequence>
<keyword evidence="3" id="KW-0804">Transcription</keyword>
<name>A0ABV3GP39_MICGL</name>
<comment type="caution">
    <text evidence="7">The sequence shown here is derived from an EMBL/GenBank/DDBJ whole genome shotgun (WGS) entry which is preliminary data.</text>
</comment>
<evidence type="ECO:0000256" key="3">
    <source>
        <dbReference type="ARBA" id="ARBA00023163"/>
    </source>
</evidence>
<keyword evidence="2 4" id="KW-0238">DNA-binding</keyword>
<evidence type="ECO:0000313" key="7">
    <source>
        <dbReference type="EMBL" id="MEV0973267.1"/>
    </source>
</evidence>
<dbReference type="InterPro" id="IPR009057">
    <property type="entry name" value="Homeodomain-like_sf"/>
</dbReference>
<organism evidence="7 8">
    <name type="scientific">Microtetraspora glauca</name>
    <dbReference type="NCBI Taxonomy" id="1996"/>
    <lineage>
        <taxon>Bacteria</taxon>
        <taxon>Bacillati</taxon>
        <taxon>Actinomycetota</taxon>
        <taxon>Actinomycetes</taxon>
        <taxon>Streptosporangiales</taxon>
        <taxon>Streptosporangiaceae</taxon>
        <taxon>Microtetraspora</taxon>
    </lineage>
</organism>
<reference evidence="7 8" key="1">
    <citation type="submission" date="2024-06" db="EMBL/GenBank/DDBJ databases">
        <title>The Natural Products Discovery Center: Release of the First 8490 Sequenced Strains for Exploring Actinobacteria Biosynthetic Diversity.</title>
        <authorList>
            <person name="Kalkreuter E."/>
            <person name="Kautsar S.A."/>
            <person name="Yang D."/>
            <person name="Bader C.D."/>
            <person name="Teijaro C.N."/>
            <person name="Fluegel L."/>
            <person name="Davis C.M."/>
            <person name="Simpson J.R."/>
            <person name="Lauterbach L."/>
            <person name="Steele A.D."/>
            <person name="Gui C."/>
            <person name="Meng S."/>
            <person name="Li G."/>
            <person name="Viehrig K."/>
            <person name="Ye F."/>
            <person name="Su P."/>
            <person name="Kiefer A.F."/>
            <person name="Nichols A."/>
            <person name="Cepeda A.J."/>
            <person name="Yan W."/>
            <person name="Fan B."/>
            <person name="Jiang Y."/>
            <person name="Adhikari A."/>
            <person name="Zheng C.-J."/>
            <person name="Schuster L."/>
            <person name="Cowan T.M."/>
            <person name="Smanski M.J."/>
            <person name="Chevrette M.G."/>
            <person name="De Carvalho L.P.S."/>
            <person name="Shen B."/>
        </authorList>
    </citation>
    <scope>NUCLEOTIDE SEQUENCE [LARGE SCALE GENOMIC DNA]</scope>
    <source>
        <strain evidence="7 8">NPDC050100</strain>
    </source>
</reference>
<dbReference type="InterPro" id="IPR050109">
    <property type="entry name" value="HTH-type_TetR-like_transc_reg"/>
</dbReference>
<dbReference type="Pfam" id="PF00440">
    <property type="entry name" value="TetR_N"/>
    <property type="match status" value="1"/>
</dbReference>
<evidence type="ECO:0000256" key="4">
    <source>
        <dbReference type="PROSITE-ProRule" id="PRU00335"/>
    </source>
</evidence>
<keyword evidence="8" id="KW-1185">Reference proteome</keyword>
<evidence type="ECO:0000256" key="2">
    <source>
        <dbReference type="ARBA" id="ARBA00023125"/>
    </source>
</evidence>
<dbReference type="Proteomes" id="UP001551675">
    <property type="component" value="Unassembled WGS sequence"/>
</dbReference>
<dbReference type="SUPFAM" id="SSF46689">
    <property type="entry name" value="Homeodomain-like"/>
    <property type="match status" value="1"/>
</dbReference>
<dbReference type="PANTHER" id="PTHR30055:SF234">
    <property type="entry name" value="HTH-TYPE TRANSCRIPTIONAL REGULATOR BETI"/>
    <property type="match status" value="1"/>
</dbReference>
<proteinExistence type="predicted"/>
<keyword evidence="1" id="KW-0805">Transcription regulation</keyword>
<accession>A0ABV3GP39</accession>